<sequence>MNPSLAIELEHVSFTYTGIAKTSDSHTSAVHNDSYNALHDINLSIPQGQWVTIIGTNGSGKTTLSRLLAGISAPSSGRLTLYGETVYDNSVSINREAYIQARRHISYVTQNPEDQIVGATVKDDVAFEPENLGWQPQDTAHAVYSSLDDTRMTNFANHDPHNLSGGQQQRVAFSSALAPQTELLILDEPFAFVDESARECLLETLKNIHKSGKTIILITHHTQLARYSDRVVELHNGEVKRDMSSTDYISHVHTHGSLLPPTQNNIENLGILVSSHASAQTAHNTLNSHPELLVDARDISYSYTDSESGIHNFNMSIARGEFVTISGPNGSGKSTLAGMLSGALRPSLGDMNIYAKRIGFVMQRPEQQLFASTVYDDIAFGPRNFGVDPQEVDERITQITHFLGLESIIRRPVWNLSGGQQRLVALAGILVMKPDFLILDEPTAGVDTATAEKILTLLKSLHRSGTTIVMITHSLNHIQQLATRAIVLNDTGFDITSQKHEKCNTPQSENTHEVRDNTQISASTPLPSQQAVPMSRFDPRVLTIVTLCVLFTSFALETPWQLFLGVVVAGAYVAMSHIQLSKLVKELHGFWLFIAFMGLFNLFFVQTGNEIIHTGMLRITDAGVWSCILYAGRFALLAVIAVSTMHILPANRITDAVESMCKPLKKIGFPVHELALTTSLSLRFLPIITHDFRNVMTAQSLRGATITHGPFSSRIKAIQALIIPSFSSALRHADKLSIALDVRGFDNLSHRVPWRIMRVTWRDYALIATYIAYLIALLTVGTML</sequence>
<dbReference type="AlphaFoldDB" id="A0A4V2MTS1"/>
<dbReference type="InterPro" id="IPR003593">
    <property type="entry name" value="AAA+_ATPase"/>
</dbReference>
<dbReference type="InterPro" id="IPR015856">
    <property type="entry name" value="ABC_transpr_CbiO/EcfA_su"/>
</dbReference>
<evidence type="ECO:0000256" key="3">
    <source>
        <dbReference type="ARBA" id="ARBA00022448"/>
    </source>
</evidence>
<keyword evidence="13" id="KW-1185">Reference proteome</keyword>
<feature type="transmembrane region" description="Helical" evidence="10">
    <location>
        <begin position="764"/>
        <end position="783"/>
    </location>
</feature>
<accession>A0A4V2MTS1</accession>
<dbReference type="PANTHER" id="PTHR43553">
    <property type="entry name" value="HEAVY METAL TRANSPORTER"/>
    <property type="match status" value="1"/>
</dbReference>
<dbReference type="InterPro" id="IPR017871">
    <property type="entry name" value="ABC_transporter-like_CS"/>
</dbReference>
<evidence type="ECO:0000256" key="9">
    <source>
        <dbReference type="SAM" id="MobiDB-lite"/>
    </source>
</evidence>
<dbReference type="InterPro" id="IPR003439">
    <property type="entry name" value="ABC_transporter-like_ATP-bd"/>
</dbReference>
<dbReference type="PROSITE" id="PS00211">
    <property type="entry name" value="ABC_TRANSPORTER_1"/>
    <property type="match status" value="2"/>
</dbReference>
<feature type="region of interest" description="Disordered" evidence="9">
    <location>
        <begin position="501"/>
        <end position="520"/>
    </location>
</feature>
<name>A0A4V2MTS1_9BIFI</name>
<feature type="domain" description="ABC transporter" evidence="11">
    <location>
        <begin position="7"/>
        <end position="261"/>
    </location>
</feature>
<evidence type="ECO:0000256" key="8">
    <source>
        <dbReference type="ARBA" id="ARBA00023136"/>
    </source>
</evidence>
<dbReference type="InterPro" id="IPR003339">
    <property type="entry name" value="ABC/ECF_trnsptr_transmembrane"/>
</dbReference>
<dbReference type="InterPro" id="IPR050095">
    <property type="entry name" value="ECF_ABC_transporter_ATP-bd"/>
</dbReference>
<feature type="domain" description="ABC transporter" evidence="11">
    <location>
        <begin position="294"/>
        <end position="515"/>
    </location>
</feature>
<dbReference type="SUPFAM" id="SSF52540">
    <property type="entry name" value="P-loop containing nucleoside triphosphate hydrolases"/>
    <property type="match status" value="2"/>
</dbReference>
<dbReference type="GO" id="GO:0043190">
    <property type="term" value="C:ATP-binding cassette (ABC) transporter complex"/>
    <property type="evidence" value="ECO:0007669"/>
    <property type="project" value="TreeGrafter"/>
</dbReference>
<evidence type="ECO:0000256" key="6">
    <source>
        <dbReference type="ARBA" id="ARBA00022840"/>
    </source>
</evidence>
<dbReference type="GO" id="GO:0042626">
    <property type="term" value="F:ATPase-coupled transmembrane transporter activity"/>
    <property type="evidence" value="ECO:0007669"/>
    <property type="project" value="TreeGrafter"/>
</dbReference>
<comment type="caution">
    <text evidence="12">The sequence shown here is derived from an EMBL/GenBank/DDBJ whole genome shotgun (WGS) entry which is preliminary data.</text>
</comment>
<evidence type="ECO:0000256" key="5">
    <source>
        <dbReference type="ARBA" id="ARBA00022741"/>
    </source>
</evidence>
<dbReference type="RefSeq" id="WP_131285429.1">
    <property type="nucleotide sequence ID" value="NZ_RXLP01000027.1"/>
</dbReference>
<evidence type="ECO:0000256" key="4">
    <source>
        <dbReference type="ARBA" id="ARBA00022692"/>
    </source>
</evidence>
<dbReference type="Gene3D" id="3.40.50.300">
    <property type="entry name" value="P-loop containing nucleotide triphosphate hydrolases"/>
    <property type="match status" value="2"/>
</dbReference>
<keyword evidence="6 12" id="KW-0067">ATP-binding</keyword>
<evidence type="ECO:0000256" key="1">
    <source>
        <dbReference type="ARBA" id="ARBA00004141"/>
    </source>
</evidence>
<gene>
    <name evidence="12" type="ORF">EJ419_08190</name>
</gene>
<dbReference type="InterPro" id="IPR027417">
    <property type="entry name" value="P-loop_NTPase"/>
</dbReference>
<reference evidence="12 13" key="1">
    <citation type="submission" date="2018-12" db="EMBL/GenBank/DDBJ databases">
        <title>Alloscrdovia theropitheci sp. nov: a novel taxon from the feces of the bleeding-herat monkey (Theropithecus geleda).</title>
        <authorList>
            <person name="Modesto M."/>
        </authorList>
    </citation>
    <scope>NUCLEOTIDE SEQUENCE [LARGE SCALE GENOMIC DNA]</scope>
    <source>
        <strain evidence="12 13">GLDI4/2</strain>
    </source>
</reference>
<dbReference type="PANTHER" id="PTHR43553:SF24">
    <property type="entry name" value="ENERGY-COUPLING FACTOR TRANSPORTER ATP-BINDING PROTEIN ECFA1"/>
    <property type="match status" value="1"/>
</dbReference>
<evidence type="ECO:0000313" key="12">
    <source>
        <dbReference type="EMBL" id="TCD53609.1"/>
    </source>
</evidence>
<keyword evidence="5" id="KW-0547">Nucleotide-binding</keyword>
<dbReference type="GO" id="GO:0016887">
    <property type="term" value="F:ATP hydrolysis activity"/>
    <property type="evidence" value="ECO:0007669"/>
    <property type="project" value="InterPro"/>
</dbReference>
<dbReference type="NCBIfam" id="NF010167">
    <property type="entry name" value="PRK13648.1"/>
    <property type="match status" value="2"/>
</dbReference>
<comment type="similarity">
    <text evidence="2">Belongs to the ABC transporter superfamily.</text>
</comment>
<dbReference type="Pfam" id="PF00005">
    <property type="entry name" value="ABC_tran"/>
    <property type="match status" value="2"/>
</dbReference>
<comment type="subcellular location">
    <subcellularLocation>
        <location evidence="1">Membrane</location>
        <topology evidence="1">Multi-pass membrane protein</topology>
    </subcellularLocation>
</comment>
<feature type="transmembrane region" description="Helical" evidence="10">
    <location>
        <begin position="590"/>
        <end position="608"/>
    </location>
</feature>
<keyword evidence="8 10" id="KW-0472">Membrane</keyword>
<dbReference type="OrthoDB" id="501320at2"/>
<keyword evidence="4 10" id="KW-0812">Transmembrane</keyword>
<evidence type="ECO:0000256" key="2">
    <source>
        <dbReference type="ARBA" id="ARBA00005417"/>
    </source>
</evidence>
<evidence type="ECO:0000313" key="13">
    <source>
        <dbReference type="Proteomes" id="UP000291289"/>
    </source>
</evidence>
<evidence type="ECO:0000259" key="11">
    <source>
        <dbReference type="PROSITE" id="PS50893"/>
    </source>
</evidence>
<dbReference type="PROSITE" id="PS50893">
    <property type="entry name" value="ABC_TRANSPORTER_2"/>
    <property type="match status" value="2"/>
</dbReference>
<evidence type="ECO:0000256" key="7">
    <source>
        <dbReference type="ARBA" id="ARBA00022989"/>
    </source>
</evidence>
<protein>
    <submittedName>
        <fullName evidence="12">ATP-binding cassette domain-containing protein</fullName>
    </submittedName>
</protein>
<dbReference type="GO" id="GO:0005524">
    <property type="term" value="F:ATP binding"/>
    <property type="evidence" value="ECO:0007669"/>
    <property type="project" value="UniProtKB-KW"/>
</dbReference>
<proteinExistence type="inferred from homology"/>
<dbReference type="Proteomes" id="UP000291289">
    <property type="component" value="Unassembled WGS sequence"/>
</dbReference>
<organism evidence="12 13">
    <name type="scientific">Alloscardovia theropitheci</name>
    <dbReference type="NCBI Taxonomy" id="2496842"/>
    <lineage>
        <taxon>Bacteria</taxon>
        <taxon>Bacillati</taxon>
        <taxon>Actinomycetota</taxon>
        <taxon>Actinomycetes</taxon>
        <taxon>Bifidobacteriales</taxon>
        <taxon>Bifidobacteriaceae</taxon>
        <taxon>Alloscardovia</taxon>
    </lineage>
</organism>
<feature type="transmembrane region" description="Helical" evidence="10">
    <location>
        <begin position="562"/>
        <end position="578"/>
    </location>
</feature>
<evidence type="ECO:0000256" key="10">
    <source>
        <dbReference type="SAM" id="Phobius"/>
    </source>
</evidence>
<dbReference type="EMBL" id="RXLP01000027">
    <property type="protein sequence ID" value="TCD53609.1"/>
    <property type="molecule type" value="Genomic_DNA"/>
</dbReference>
<dbReference type="CDD" id="cd03225">
    <property type="entry name" value="ABC_cobalt_CbiO_domain1"/>
    <property type="match status" value="2"/>
</dbReference>
<dbReference type="Pfam" id="PF02361">
    <property type="entry name" value="CbiQ"/>
    <property type="match status" value="1"/>
</dbReference>
<keyword evidence="7 10" id="KW-1133">Transmembrane helix</keyword>
<feature type="transmembrane region" description="Helical" evidence="10">
    <location>
        <begin position="628"/>
        <end position="648"/>
    </location>
</feature>
<keyword evidence="3" id="KW-0813">Transport</keyword>
<dbReference type="SMART" id="SM00382">
    <property type="entry name" value="AAA"/>
    <property type="match status" value="2"/>
</dbReference>
<dbReference type="CDD" id="cd16914">
    <property type="entry name" value="EcfT"/>
    <property type="match status" value="1"/>
</dbReference>